<dbReference type="HOGENOM" id="CLU_3034487_0_0_1"/>
<dbReference type="InParanoid" id="E9GLG2"/>
<protein>
    <submittedName>
        <fullName evidence="2">Uncharacterized protein</fullName>
    </submittedName>
</protein>
<dbReference type="KEGG" id="dpx:DAPPUDRAFT_319350"/>
<evidence type="ECO:0000313" key="3">
    <source>
        <dbReference type="Proteomes" id="UP000000305"/>
    </source>
</evidence>
<dbReference type="EMBL" id="GL732551">
    <property type="protein sequence ID" value="EFX79512.1"/>
    <property type="molecule type" value="Genomic_DNA"/>
</dbReference>
<proteinExistence type="predicted"/>
<evidence type="ECO:0000313" key="2">
    <source>
        <dbReference type="EMBL" id="EFX79512.1"/>
    </source>
</evidence>
<dbReference type="AlphaFoldDB" id="E9GLG2"/>
<keyword evidence="3" id="KW-1185">Reference proteome</keyword>
<organism evidence="2 3">
    <name type="scientific">Daphnia pulex</name>
    <name type="common">Water flea</name>
    <dbReference type="NCBI Taxonomy" id="6669"/>
    <lineage>
        <taxon>Eukaryota</taxon>
        <taxon>Metazoa</taxon>
        <taxon>Ecdysozoa</taxon>
        <taxon>Arthropoda</taxon>
        <taxon>Crustacea</taxon>
        <taxon>Branchiopoda</taxon>
        <taxon>Diplostraca</taxon>
        <taxon>Cladocera</taxon>
        <taxon>Anomopoda</taxon>
        <taxon>Daphniidae</taxon>
        <taxon>Daphnia</taxon>
    </lineage>
</organism>
<feature type="chain" id="PRO_5003241117" evidence="1">
    <location>
        <begin position="25"/>
        <end position="55"/>
    </location>
</feature>
<gene>
    <name evidence="2" type="ORF">DAPPUDRAFT_319350</name>
</gene>
<evidence type="ECO:0000256" key="1">
    <source>
        <dbReference type="SAM" id="SignalP"/>
    </source>
</evidence>
<keyword evidence="1" id="KW-0732">Signal</keyword>
<accession>E9GLG2</accession>
<name>E9GLG2_DAPPU</name>
<sequence>MWWLLVGPGWRFVSLLLFLTNFDAEDLETMLSSVNHVEKLSNILLLQWHLLIKGT</sequence>
<reference evidence="2 3" key="1">
    <citation type="journal article" date="2011" name="Science">
        <title>The ecoresponsive genome of Daphnia pulex.</title>
        <authorList>
            <person name="Colbourne J.K."/>
            <person name="Pfrender M.E."/>
            <person name="Gilbert D."/>
            <person name="Thomas W.K."/>
            <person name="Tucker A."/>
            <person name="Oakley T.H."/>
            <person name="Tokishita S."/>
            <person name="Aerts A."/>
            <person name="Arnold G.J."/>
            <person name="Basu M.K."/>
            <person name="Bauer D.J."/>
            <person name="Caceres C.E."/>
            <person name="Carmel L."/>
            <person name="Casola C."/>
            <person name="Choi J.H."/>
            <person name="Detter J.C."/>
            <person name="Dong Q."/>
            <person name="Dusheyko S."/>
            <person name="Eads B.D."/>
            <person name="Frohlich T."/>
            <person name="Geiler-Samerotte K.A."/>
            <person name="Gerlach D."/>
            <person name="Hatcher P."/>
            <person name="Jogdeo S."/>
            <person name="Krijgsveld J."/>
            <person name="Kriventseva E.V."/>
            <person name="Kultz D."/>
            <person name="Laforsch C."/>
            <person name="Lindquist E."/>
            <person name="Lopez J."/>
            <person name="Manak J.R."/>
            <person name="Muller J."/>
            <person name="Pangilinan J."/>
            <person name="Patwardhan R.P."/>
            <person name="Pitluck S."/>
            <person name="Pritham E.J."/>
            <person name="Rechtsteiner A."/>
            <person name="Rho M."/>
            <person name="Rogozin I.B."/>
            <person name="Sakarya O."/>
            <person name="Salamov A."/>
            <person name="Schaack S."/>
            <person name="Shapiro H."/>
            <person name="Shiga Y."/>
            <person name="Skalitzky C."/>
            <person name="Smith Z."/>
            <person name="Souvorov A."/>
            <person name="Sung W."/>
            <person name="Tang Z."/>
            <person name="Tsuchiya D."/>
            <person name="Tu H."/>
            <person name="Vos H."/>
            <person name="Wang M."/>
            <person name="Wolf Y.I."/>
            <person name="Yamagata H."/>
            <person name="Yamada T."/>
            <person name="Ye Y."/>
            <person name="Shaw J.R."/>
            <person name="Andrews J."/>
            <person name="Crease T.J."/>
            <person name="Tang H."/>
            <person name="Lucas S.M."/>
            <person name="Robertson H.M."/>
            <person name="Bork P."/>
            <person name="Koonin E.V."/>
            <person name="Zdobnov E.M."/>
            <person name="Grigoriev I.V."/>
            <person name="Lynch M."/>
            <person name="Boore J.L."/>
        </authorList>
    </citation>
    <scope>NUCLEOTIDE SEQUENCE [LARGE SCALE GENOMIC DNA]</scope>
</reference>
<dbReference type="Proteomes" id="UP000000305">
    <property type="component" value="Unassembled WGS sequence"/>
</dbReference>
<feature type="signal peptide" evidence="1">
    <location>
        <begin position="1"/>
        <end position="24"/>
    </location>
</feature>